<evidence type="ECO:0000256" key="1">
    <source>
        <dbReference type="SAM" id="MobiDB-lite"/>
    </source>
</evidence>
<dbReference type="Proteomes" id="UP000605970">
    <property type="component" value="Unassembled WGS sequence"/>
</dbReference>
<comment type="caution">
    <text evidence="2">The sequence shown here is derived from an EMBL/GenBank/DDBJ whole genome shotgun (WGS) entry which is preliminary data.</text>
</comment>
<feature type="region of interest" description="Disordered" evidence="1">
    <location>
        <begin position="117"/>
        <end position="160"/>
    </location>
</feature>
<sequence>MQTETICDAIETIFGPSLQLERSESIQVLVGEDENEIGEMLGEISTNPDKKAEKHDLTDDSYLRIARRLDTLRTGKSENNVFANVYCTGVGISKKVNTSRRKSLRFLEPAGYFMKEKFGWHSSNKNSEEDEKKENEEKGEEQEEENKQQQQQIEEKNNFI</sequence>
<proteinExistence type="predicted"/>
<name>A0A8S9ZSG1_9BILA</name>
<dbReference type="AlphaFoldDB" id="A0A8S9ZSG1"/>
<dbReference type="OrthoDB" id="297496at2759"/>
<accession>A0A8S9ZSG1</accession>
<protein>
    <submittedName>
        <fullName evidence="2">Uncharacterized protein</fullName>
    </submittedName>
</protein>
<reference evidence="2" key="1">
    <citation type="journal article" date="2020" name="Ecol. Evol.">
        <title>Genome structure and content of the rice root-knot nematode (Meloidogyne graminicola).</title>
        <authorList>
            <person name="Phan N.T."/>
            <person name="Danchin E.G.J."/>
            <person name="Klopp C."/>
            <person name="Perfus-Barbeoch L."/>
            <person name="Kozlowski D.K."/>
            <person name="Koutsovoulos G.D."/>
            <person name="Lopez-Roques C."/>
            <person name="Bouchez O."/>
            <person name="Zahm M."/>
            <person name="Besnard G."/>
            <person name="Bellafiore S."/>
        </authorList>
    </citation>
    <scope>NUCLEOTIDE SEQUENCE</scope>
    <source>
        <strain evidence="2">VN-18</strain>
    </source>
</reference>
<organism evidence="2 3">
    <name type="scientific">Meloidogyne graminicola</name>
    <dbReference type="NCBI Taxonomy" id="189291"/>
    <lineage>
        <taxon>Eukaryota</taxon>
        <taxon>Metazoa</taxon>
        <taxon>Ecdysozoa</taxon>
        <taxon>Nematoda</taxon>
        <taxon>Chromadorea</taxon>
        <taxon>Rhabditida</taxon>
        <taxon>Tylenchina</taxon>
        <taxon>Tylenchomorpha</taxon>
        <taxon>Tylenchoidea</taxon>
        <taxon>Meloidogynidae</taxon>
        <taxon>Meloidogyninae</taxon>
        <taxon>Meloidogyne</taxon>
    </lineage>
</organism>
<evidence type="ECO:0000313" key="2">
    <source>
        <dbReference type="EMBL" id="KAF7636428.1"/>
    </source>
</evidence>
<evidence type="ECO:0000313" key="3">
    <source>
        <dbReference type="Proteomes" id="UP000605970"/>
    </source>
</evidence>
<gene>
    <name evidence="2" type="ORF">Mgra_00004214</name>
</gene>
<dbReference type="EMBL" id="JABEBT010000030">
    <property type="protein sequence ID" value="KAF7636428.1"/>
    <property type="molecule type" value="Genomic_DNA"/>
</dbReference>
<keyword evidence="3" id="KW-1185">Reference proteome</keyword>
<feature type="compositionally biased region" description="Basic and acidic residues" evidence="1">
    <location>
        <begin position="126"/>
        <end position="136"/>
    </location>
</feature>